<sequence>MLLQLLLKLKIRSRCSSSAGIVCKGGTDWGAGVDFLERFDTISLLGGGGARNDRSQAFNSPTPGGCRMSSVADWVIVDPPPWYPPRSPGDFGFLFFNFPLPHRFF</sequence>
<comment type="caution">
    <text evidence="1">The sequence shown here is derived from an EMBL/GenBank/DDBJ whole genome shotgun (WGS) entry which is preliminary data.</text>
</comment>
<proteinExistence type="predicted"/>
<organism evidence="1 2">
    <name type="scientific">Caerostris extrusa</name>
    <name type="common">Bark spider</name>
    <name type="synonym">Caerostris bankana</name>
    <dbReference type="NCBI Taxonomy" id="172846"/>
    <lineage>
        <taxon>Eukaryota</taxon>
        <taxon>Metazoa</taxon>
        <taxon>Ecdysozoa</taxon>
        <taxon>Arthropoda</taxon>
        <taxon>Chelicerata</taxon>
        <taxon>Arachnida</taxon>
        <taxon>Araneae</taxon>
        <taxon>Araneomorphae</taxon>
        <taxon>Entelegynae</taxon>
        <taxon>Araneoidea</taxon>
        <taxon>Araneidae</taxon>
        <taxon>Caerostris</taxon>
    </lineage>
</organism>
<accession>A0AAV4XNX3</accession>
<protein>
    <submittedName>
        <fullName evidence="1">Uncharacterized protein</fullName>
    </submittedName>
</protein>
<dbReference type="AlphaFoldDB" id="A0AAV4XNX3"/>
<keyword evidence="2" id="KW-1185">Reference proteome</keyword>
<evidence type="ECO:0000313" key="2">
    <source>
        <dbReference type="Proteomes" id="UP001054945"/>
    </source>
</evidence>
<name>A0AAV4XNX3_CAEEX</name>
<evidence type="ECO:0000313" key="1">
    <source>
        <dbReference type="EMBL" id="GIY96317.1"/>
    </source>
</evidence>
<dbReference type="EMBL" id="BPLR01000645">
    <property type="protein sequence ID" value="GIY96317.1"/>
    <property type="molecule type" value="Genomic_DNA"/>
</dbReference>
<dbReference type="Proteomes" id="UP001054945">
    <property type="component" value="Unassembled WGS sequence"/>
</dbReference>
<reference evidence="1 2" key="1">
    <citation type="submission" date="2021-06" db="EMBL/GenBank/DDBJ databases">
        <title>Caerostris extrusa draft genome.</title>
        <authorList>
            <person name="Kono N."/>
            <person name="Arakawa K."/>
        </authorList>
    </citation>
    <scope>NUCLEOTIDE SEQUENCE [LARGE SCALE GENOMIC DNA]</scope>
</reference>
<gene>
    <name evidence="1" type="ORF">CEXT_49391</name>
</gene>